<feature type="region of interest" description="Disordered" evidence="1">
    <location>
        <begin position="328"/>
        <end position="355"/>
    </location>
</feature>
<proteinExistence type="predicted"/>
<feature type="region of interest" description="Disordered" evidence="1">
    <location>
        <begin position="115"/>
        <end position="134"/>
    </location>
</feature>
<comment type="caution">
    <text evidence="2">The sequence shown here is derived from an EMBL/GenBank/DDBJ whole genome shotgun (WGS) entry which is preliminary data.</text>
</comment>
<sequence>MPIEDYLYQQKLHEPLAEAKPTGMKAEDWTLLDRQPLGVVKLSLAKNATYNVSMRRLHTACLRLCLICTVTAVSGSTGTTKLKFDNILDLILGEDIRKKTSREYPNSLLSVEDKGIGRKQDRGQKQNRASKDKEVHMAVKDYDDEFVCCVENTINDRIMDSSASFHATYCKEELERFKLCSDKVRLADEKTLDIANVGDVVLKTSFARGNKCGSMYMVEVPSNGINAVIDGRGNATLWPQRLRHMSEKGIKILASNQRIPDLQKAVVGFYEPCVLRKQKKVSFVEFENIRKLQRLKLVHTYVYGPTSVASIGGSRYYVTFIDDNNSGSLDMSEKSKNSGSFEDSGRLDKEDSQDGAFSEEEGFETLQGTLRLSQENYIGKVLEKFNMKDAEARCHPLGDHFKLSKKQAPKMKASRQRMAKIPYALVVGSVMYTIVCTRLDIAHAVGVVSRFMSNPGREHWEVVKWMVHYLKGTSKDTLCFSRKVVVLEGFFDSDYGAKYMDIALADKKLIWLKNYLEELDRAQTEGVLFCDNESAIHLAKNPVLHGSSGIDKNNEKKYIDCDESLVFLDSISRRPTLGSRIVEVEAPSVYSRFCLEFGYVKVGYNFEYDILQSSVFDVQYGVFELRTTAYPSLDHIRRIQTSKYGVSIFDHDTAYSTY</sequence>
<gene>
    <name evidence="2" type="ORF">Tci_057873</name>
</gene>
<dbReference type="EMBL" id="BKCJ010009204">
    <property type="protein sequence ID" value="GEU85895.1"/>
    <property type="molecule type" value="Genomic_DNA"/>
</dbReference>
<dbReference type="AlphaFoldDB" id="A0A6L2NMP7"/>
<dbReference type="PANTHER" id="PTHR11439">
    <property type="entry name" value="GAG-POL-RELATED RETROTRANSPOSON"/>
    <property type="match status" value="1"/>
</dbReference>
<reference evidence="2" key="1">
    <citation type="journal article" date="2019" name="Sci. Rep.">
        <title>Draft genome of Tanacetum cinerariifolium, the natural source of mosquito coil.</title>
        <authorList>
            <person name="Yamashiro T."/>
            <person name="Shiraishi A."/>
            <person name="Satake H."/>
            <person name="Nakayama K."/>
        </authorList>
    </citation>
    <scope>NUCLEOTIDE SEQUENCE</scope>
</reference>
<protein>
    <submittedName>
        <fullName evidence="2">Retrovirus-related Pol polyprotein from transposon TNT 1-94</fullName>
    </submittedName>
</protein>
<name>A0A6L2NMP7_TANCI</name>
<evidence type="ECO:0000256" key="1">
    <source>
        <dbReference type="SAM" id="MobiDB-lite"/>
    </source>
</evidence>
<accession>A0A6L2NMP7</accession>
<evidence type="ECO:0000313" key="2">
    <source>
        <dbReference type="EMBL" id="GEU85895.1"/>
    </source>
</evidence>
<dbReference type="PANTHER" id="PTHR11439:SF467">
    <property type="entry name" value="INTEGRASE CATALYTIC DOMAIN-CONTAINING PROTEIN"/>
    <property type="match status" value="1"/>
</dbReference>
<organism evidence="2">
    <name type="scientific">Tanacetum cinerariifolium</name>
    <name type="common">Dalmatian daisy</name>
    <name type="synonym">Chrysanthemum cinerariifolium</name>
    <dbReference type="NCBI Taxonomy" id="118510"/>
    <lineage>
        <taxon>Eukaryota</taxon>
        <taxon>Viridiplantae</taxon>
        <taxon>Streptophyta</taxon>
        <taxon>Embryophyta</taxon>
        <taxon>Tracheophyta</taxon>
        <taxon>Spermatophyta</taxon>
        <taxon>Magnoliopsida</taxon>
        <taxon>eudicotyledons</taxon>
        <taxon>Gunneridae</taxon>
        <taxon>Pentapetalae</taxon>
        <taxon>asterids</taxon>
        <taxon>campanulids</taxon>
        <taxon>Asterales</taxon>
        <taxon>Asteraceae</taxon>
        <taxon>Asteroideae</taxon>
        <taxon>Anthemideae</taxon>
        <taxon>Anthemidinae</taxon>
        <taxon>Tanacetum</taxon>
    </lineage>
</organism>
<feature type="compositionally biased region" description="Basic and acidic residues" evidence="1">
    <location>
        <begin position="343"/>
        <end position="352"/>
    </location>
</feature>